<reference evidence="2 3" key="1">
    <citation type="submission" date="2024-07" db="EMBL/GenBank/DDBJ databases">
        <authorList>
            <person name="Thanompreechachai J."/>
            <person name="Duangmal K."/>
        </authorList>
    </citation>
    <scope>NUCLEOTIDE SEQUENCE [LARGE SCALE GENOMIC DNA]</scope>
    <source>
        <strain evidence="2 3">LSe6-4</strain>
    </source>
</reference>
<dbReference type="PANTHER" id="PTHR37809:SF1">
    <property type="entry name" value="RIBOSOMAL PROTEIN S12 METHYLTHIOTRANSFERASE ACCESSORY FACTOR YCAO"/>
    <property type="match status" value="1"/>
</dbReference>
<gene>
    <name evidence="2" type="ORF">AB2L27_19850</name>
</gene>
<dbReference type="Gene3D" id="3.30.1330.230">
    <property type="match status" value="1"/>
</dbReference>
<dbReference type="PROSITE" id="PS51664">
    <property type="entry name" value="YCAO"/>
    <property type="match status" value="1"/>
</dbReference>
<evidence type="ECO:0000313" key="2">
    <source>
        <dbReference type="EMBL" id="MEZ0167014.1"/>
    </source>
</evidence>
<comment type="caution">
    <text evidence="2">The sequence shown here is derived from an EMBL/GenBank/DDBJ whole genome shotgun (WGS) entry which is preliminary data.</text>
</comment>
<dbReference type="Gene3D" id="3.30.40.250">
    <property type="match status" value="1"/>
</dbReference>
<feature type="domain" description="YcaO" evidence="1">
    <location>
        <begin position="54"/>
        <end position="423"/>
    </location>
</feature>
<sequence>MPYPDLVDHRTGIVRSLRAERVPVQFPAGFDLVTATLSDTTRFAPWAADPAGAGYALNDPAAVLGAALGEAVERYCGNAVPEGLAHGSARSLRAAGRRVLDLGALALFSAEQYAEPGFPAAPLDDDLEIEWASSVDGTLVPASLVWPSYPGSRRGFPLTNPVVQAGLAAGRTRADALTSAVREIVERDAMTLAWYGERGFTRVREPRWLRDLSRGPGGDLETRYVVLPQEFRIPVLAALVRDRVTGYLSLGTGVADDPVDAALKAFGEALQLQLVLRDHDDPETALGRVGGTPGSPLKAWRADRRYGQSYRPDRRDAIDYACHLQLHLDPAVQGEFEERFAASIDGVVDLSDLRADADPVRAVLDQGFDLLEVDLTTPDVRALGLHVLRVVVPGTYSNSAVGLPFLGGTRLDVRRTTRVPLPH</sequence>
<evidence type="ECO:0000313" key="3">
    <source>
        <dbReference type="Proteomes" id="UP001565927"/>
    </source>
</evidence>
<keyword evidence="3" id="KW-1185">Reference proteome</keyword>
<accession>A0ABV4H7C5</accession>
<dbReference type="Proteomes" id="UP001565927">
    <property type="component" value="Unassembled WGS sequence"/>
</dbReference>
<organism evidence="2 3">
    <name type="scientific">Kineococcus halophytocola</name>
    <dbReference type="NCBI Taxonomy" id="3234027"/>
    <lineage>
        <taxon>Bacteria</taxon>
        <taxon>Bacillati</taxon>
        <taxon>Actinomycetota</taxon>
        <taxon>Actinomycetes</taxon>
        <taxon>Kineosporiales</taxon>
        <taxon>Kineosporiaceae</taxon>
        <taxon>Kineococcus</taxon>
    </lineage>
</organism>
<evidence type="ECO:0000259" key="1">
    <source>
        <dbReference type="PROSITE" id="PS51664"/>
    </source>
</evidence>
<dbReference type="Gene3D" id="3.30.160.660">
    <property type="match status" value="1"/>
</dbReference>
<proteinExistence type="predicted"/>
<dbReference type="Pfam" id="PF02624">
    <property type="entry name" value="YcaO"/>
    <property type="match status" value="1"/>
</dbReference>
<name>A0ABV4H7C5_9ACTN</name>
<dbReference type="EMBL" id="JBGFTU010000040">
    <property type="protein sequence ID" value="MEZ0167014.1"/>
    <property type="molecule type" value="Genomic_DNA"/>
</dbReference>
<protein>
    <submittedName>
        <fullName evidence="2">YcaO-like family protein</fullName>
    </submittedName>
</protein>
<dbReference type="PANTHER" id="PTHR37809">
    <property type="entry name" value="RIBOSOMAL PROTEIN S12 METHYLTHIOTRANSFERASE ACCESSORY FACTOR YCAO"/>
    <property type="match status" value="1"/>
</dbReference>
<dbReference type="RefSeq" id="WP_370443220.1">
    <property type="nucleotide sequence ID" value="NZ_JBGFTU010000040.1"/>
</dbReference>
<dbReference type="InterPro" id="IPR003776">
    <property type="entry name" value="YcaO-like_dom"/>
</dbReference>